<reference evidence="1 2" key="1">
    <citation type="submission" date="2018-09" db="EMBL/GenBank/DDBJ databases">
        <title>Phylogeny of the Shewanellaceae, and recommendation for two new genera, Pseudoshewanella and Parashewanella.</title>
        <authorList>
            <person name="Wang G."/>
        </authorList>
    </citation>
    <scope>NUCLEOTIDE SEQUENCE [LARGE SCALE GENOMIC DNA]</scope>
    <source>
        <strain evidence="1 2">C51</strain>
    </source>
</reference>
<evidence type="ECO:0000313" key="1">
    <source>
        <dbReference type="EMBL" id="RLV60008.1"/>
    </source>
</evidence>
<proteinExistence type="predicted"/>
<dbReference type="RefSeq" id="WP_121838751.1">
    <property type="nucleotide sequence ID" value="NZ_ML014772.1"/>
</dbReference>
<organism evidence="1 2">
    <name type="scientific">Parashewanella curva</name>
    <dbReference type="NCBI Taxonomy" id="2338552"/>
    <lineage>
        <taxon>Bacteria</taxon>
        <taxon>Pseudomonadati</taxon>
        <taxon>Pseudomonadota</taxon>
        <taxon>Gammaproteobacteria</taxon>
        <taxon>Alteromonadales</taxon>
        <taxon>Shewanellaceae</taxon>
        <taxon>Parashewanella</taxon>
    </lineage>
</organism>
<dbReference type="AlphaFoldDB" id="A0A3L8PZP4"/>
<accession>A0A3L8PZP4</accession>
<evidence type="ECO:0000313" key="2">
    <source>
        <dbReference type="Proteomes" id="UP000281474"/>
    </source>
</evidence>
<keyword evidence="2" id="KW-1185">Reference proteome</keyword>
<gene>
    <name evidence="1" type="ORF">D5018_09390</name>
</gene>
<dbReference type="Proteomes" id="UP000281474">
    <property type="component" value="Unassembled WGS sequence"/>
</dbReference>
<comment type="caution">
    <text evidence="1">The sequence shown here is derived from an EMBL/GenBank/DDBJ whole genome shotgun (WGS) entry which is preliminary data.</text>
</comment>
<sequence length="338" mass="39544">MKLPWFALCTEPKYFFVEFKQLFRSQTVNFFDPHVEFKNDRCLLLPCLGELNLASFNKAHCHSVYPIGMCFRYTVKAHGREMNCGGFAHHDCGHADETIKNTHYLTYEEKLFQQNTVSMFYQKERLINQNVSFTALEQLIFFLVHENKDGRILSLKNCSYLQGVYQALADEIELDSQAIEIAITFLLRFFLLIKTMKLATYVVNVCLIPESKIKEQQYVQANLKSLFQIGEVGVTDFVNLYSGCHTIRTLPNFMMLLTFLYNPNSFENLPKAVIDFCYFLNQPINFDEFVRAEQREELIKPRYVECYAEFNGIDQENKWDFALRKVKKSTLGAIVTIW</sequence>
<protein>
    <submittedName>
        <fullName evidence="1">Uncharacterized protein</fullName>
    </submittedName>
</protein>
<dbReference type="EMBL" id="QZEI01000023">
    <property type="protein sequence ID" value="RLV60008.1"/>
    <property type="molecule type" value="Genomic_DNA"/>
</dbReference>
<name>A0A3L8PZP4_9GAMM</name>